<evidence type="ECO:0000313" key="4">
    <source>
        <dbReference type="Proteomes" id="UP000183898"/>
    </source>
</evidence>
<keyword evidence="2" id="KW-0732">Signal</keyword>
<evidence type="ECO:0000256" key="2">
    <source>
        <dbReference type="SAM" id="SignalP"/>
    </source>
</evidence>
<dbReference type="Proteomes" id="UP000183898">
    <property type="component" value="Unassembled WGS sequence"/>
</dbReference>
<feature type="chain" id="PRO_5010256647" evidence="2">
    <location>
        <begin position="49"/>
        <end position="127"/>
    </location>
</feature>
<reference evidence="3 4" key="1">
    <citation type="submission" date="2016-10" db="EMBL/GenBank/DDBJ databases">
        <authorList>
            <person name="de Groot N.N."/>
        </authorList>
    </citation>
    <scope>NUCLEOTIDE SEQUENCE [LARGE SCALE GENOMIC DNA]</scope>
    <source>
        <strain evidence="3 4">Nl18</strain>
    </source>
</reference>
<organism evidence="3 4">
    <name type="scientific">Nitrosospira multiformis</name>
    <dbReference type="NCBI Taxonomy" id="1231"/>
    <lineage>
        <taxon>Bacteria</taxon>
        <taxon>Pseudomonadati</taxon>
        <taxon>Pseudomonadota</taxon>
        <taxon>Betaproteobacteria</taxon>
        <taxon>Nitrosomonadales</taxon>
        <taxon>Nitrosomonadaceae</taxon>
        <taxon>Nitrosospira</taxon>
    </lineage>
</organism>
<name>A0A1H8BL04_9PROT</name>
<evidence type="ECO:0000313" key="3">
    <source>
        <dbReference type="EMBL" id="SEM83159.1"/>
    </source>
</evidence>
<evidence type="ECO:0000256" key="1">
    <source>
        <dbReference type="SAM" id="MobiDB-lite"/>
    </source>
</evidence>
<feature type="compositionally biased region" description="Polar residues" evidence="1">
    <location>
        <begin position="49"/>
        <end position="59"/>
    </location>
</feature>
<feature type="signal peptide" evidence="2">
    <location>
        <begin position="1"/>
        <end position="48"/>
    </location>
</feature>
<dbReference type="AlphaFoldDB" id="A0A1H8BL04"/>
<protein>
    <submittedName>
        <fullName evidence="3">Uncharacterized protein</fullName>
    </submittedName>
</protein>
<gene>
    <name evidence="3" type="ORF">SAMN05216404_101276</name>
</gene>
<feature type="region of interest" description="Disordered" evidence="1">
    <location>
        <begin position="49"/>
        <end position="96"/>
    </location>
</feature>
<proteinExistence type="predicted"/>
<feature type="compositionally biased region" description="Low complexity" evidence="1">
    <location>
        <begin position="60"/>
        <end position="84"/>
    </location>
</feature>
<dbReference type="EMBL" id="FOCT01000001">
    <property type="protein sequence ID" value="SEM83159.1"/>
    <property type="molecule type" value="Genomic_DNA"/>
</dbReference>
<accession>A0A1H8BL04</accession>
<sequence>MKNKNKKTAAFRGFRRNLSHKRIFRLRALKADLSALAAFSLASWTMHANGQTPNQEAQGASQVQTLSQAQASSQIQTAQDSSQAEPGKQLPPVTVTGERVGSFKLDTVQVGTFGDMAPIDVPRPAMS</sequence>
<dbReference type="RefSeq" id="WP_139176643.1">
    <property type="nucleotide sequence ID" value="NZ_FOCT01000001.1"/>
</dbReference>